<keyword evidence="2" id="KW-1185">Reference proteome</keyword>
<organism evidence="1 2">
    <name type="scientific">Roseisalinus antarcticus</name>
    <dbReference type="NCBI Taxonomy" id="254357"/>
    <lineage>
        <taxon>Bacteria</taxon>
        <taxon>Pseudomonadati</taxon>
        <taxon>Pseudomonadota</taxon>
        <taxon>Alphaproteobacteria</taxon>
        <taxon>Rhodobacterales</taxon>
        <taxon>Roseobacteraceae</taxon>
        <taxon>Roseisalinus</taxon>
    </lineage>
</organism>
<gene>
    <name evidence="1" type="ORF">ROA7023_03927</name>
</gene>
<accession>A0A1Y5TWV3</accession>
<sequence>MGRAEIHMAGEVTEISEEIDRLYDVENTLGSSVKAFFSARVAAVQTPLKVGFVLLPEGFDTMKAINATLSAEAAASSDDFLPLEFTVIPAADAEEAQAILAAWEESNG</sequence>
<dbReference type="EMBL" id="FWFZ01000034">
    <property type="protein sequence ID" value="SLN75254.1"/>
    <property type="molecule type" value="Genomic_DNA"/>
</dbReference>
<dbReference type="AlphaFoldDB" id="A0A1Y5TWV3"/>
<name>A0A1Y5TWV3_9RHOB</name>
<reference evidence="1 2" key="1">
    <citation type="submission" date="2017-03" db="EMBL/GenBank/DDBJ databases">
        <authorList>
            <person name="Afonso C.L."/>
            <person name="Miller P.J."/>
            <person name="Scott M.A."/>
            <person name="Spackman E."/>
            <person name="Goraichik I."/>
            <person name="Dimitrov K.M."/>
            <person name="Suarez D.L."/>
            <person name="Swayne D.E."/>
        </authorList>
    </citation>
    <scope>NUCLEOTIDE SEQUENCE [LARGE SCALE GENOMIC DNA]</scope>
    <source>
        <strain evidence="1 2">CECT 7023</strain>
    </source>
</reference>
<dbReference type="Proteomes" id="UP000193900">
    <property type="component" value="Unassembled WGS sequence"/>
</dbReference>
<protein>
    <submittedName>
        <fullName evidence="1">Uncharacterized protein</fullName>
    </submittedName>
</protein>
<evidence type="ECO:0000313" key="1">
    <source>
        <dbReference type="EMBL" id="SLN75254.1"/>
    </source>
</evidence>
<proteinExistence type="predicted"/>
<evidence type="ECO:0000313" key="2">
    <source>
        <dbReference type="Proteomes" id="UP000193900"/>
    </source>
</evidence>